<evidence type="ECO:0000313" key="2">
    <source>
        <dbReference type="EMBL" id="KAF9733724.1"/>
    </source>
</evidence>
<dbReference type="AlphaFoldDB" id="A0A9P6GE43"/>
<dbReference type="Proteomes" id="UP000756921">
    <property type="component" value="Unassembled WGS sequence"/>
</dbReference>
<evidence type="ECO:0000256" key="1">
    <source>
        <dbReference type="SAM" id="MobiDB-lite"/>
    </source>
</evidence>
<dbReference type="OrthoDB" id="3792715at2759"/>
<evidence type="ECO:0000313" key="3">
    <source>
        <dbReference type="Proteomes" id="UP000756921"/>
    </source>
</evidence>
<organism evidence="2 3">
    <name type="scientific">Paraphaeosphaeria minitans</name>
    <dbReference type="NCBI Taxonomy" id="565426"/>
    <lineage>
        <taxon>Eukaryota</taxon>
        <taxon>Fungi</taxon>
        <taxon>Dikarya</taxon>
        <taxon>Ascomycota</taxon>
        <taxon>Pezizomycotina</taxon>
        <taxon>Dothideomycetes</taxon>
        <taxon>Pleosporomycetidae</taxon>
        <taxon>Pleosporales</taxon>
        <taxon>Massarineae</taxon>
        <taxon>Didymosphaeriaceae</taxon>
        <taxon>Paraphaeosphaeria</taxon>
    </lineage>
</organism>
<reference evidence="2" key="1">
    <citation type="journal article" date="2020" name="Mol. Plant Microbe Interact.">
        <title>Genome Sequence of the Biocontrol Agent Coniothyrium minitans strain Conio (IMI 134523).</title>
        <authorList>
            <person name="Patel D."/>
            <person name="Shittu T.A."/>
            <person name="Baroncelli R."/>
            <person name="Muthumeenakshi S."/>
            <person name="Osborne T.H."/>
            <person name="Janganan T.K."/>
            <person name="Sreenivasaprasad S."/>
        </authorList>
    </citation>
    <scope>NUCLEOTIDE SEQUENCE</scope>
    <source>
        <strain evidence="2">Conio</strain>
    </source>
</reference>
<sequence>MQPTTIRYAPLPLLRAKRPAEVIAVPRTPAPLCTDVSDTANVEPTTSATASEGSNPNLAASSTDLRPTNSESATNSTAKLWPSQIAGRITTSWLLPAHNDQSSAIAHLLKTEIEAHRISKEMLHATEQRRLEVTYYCQHLEVAKQRLELDARNWAAAYNALAVAFSQCSAEHKRFAGGHAGQGNHVNFHPPSHDASPAQMQECPGDLGNVSQDYTRKANSILD</sequence>
<name>A0A9P6GE43_9PLEO</name>
<feature type="compositionally biased region" description="Polar residues" evidence="1">
    <location>
        <begin position="36"/>
        <end position="78"/>
    </location>
</feature>
<feature type="region of interest" description="Disordered" evidence="1">
    <location>
        <begin position="30"/>
        <end position="79"/>
    </location>
</feature>
<proteinExistence type="predicted"/>
<gene>
    <name evidence="2" type="ORF">PMIN01_08067</name>
</gene>
<dbReference type="EMBL" id="WJXW01000008">
    <property type="protein sequence ID" value="KAF9733724.1"/>
    <property type="molecule type" value="Genomic_DNA"/>
</dbReference>
<keyword evidence="3" id="KW-1185">Reference proteome</keyword>
<comment type="caution">
    <text evidence="2">The sequence shown here is derived from an EMBL/GenBank/DDBJ whole genome shotgun (WGS) entry which is preliminary data.</text>
</comment>
<protein>
    <submittedName>
        <fullName evidence="2">Uncharacterized protein</fullName>
    </submittedName>
</protein>
<accession>A0A9P6GE43</accession>
<feature type="region of interest" description="Disordered" evidence="1">
    <location>
        <begin position="181"/>
        <end position="223"/>
    </location>
</feature>